<keyword evidence="3" id="KW-1185">Reference proteome</keyword>
<sequence length="155" mass="16619">MTERLPAPPEVVRHAVRLLDSQRLATVAVNGADGYPWAATVGYVNEGLILYFVSARDSLRTERLAADDRTAAVVRSGADSADALGVAMTGRAAEVVDLELVAHVNDLIAKCRRDQHAFGAASNAVALFRFSPESLSLVTVSDGRSAPRRFRLDTV</sequence>
<dbReference type="AlphaFoldDB" id="A0A7Z8Y2Z3"/>
<protein>
    <recommendedName>
        <fullName evidence="1">Pyridoxamine 5'-phosphate oxidase N-terminal domain-containing protein</fullName>
    </recommendedName>
</protein>
<dbReference type="Proteomes" id="UP000289220">
    <property type="component" value="Unassembled WGS sequence"/>
</dbReference>
<accession>A0A7Z8Y2Z3</accession>
<evidence type="ECO:0000259" key="1">
    <source>
        <dbReference type="Pfam" id="PF01243"/>
    </source>
</evidence>
<dbReference type="InterPro" id="IPR012349">
    <property type="entry name" value="Split_barrel_FMN-bd"/>
</dbReference>
<evidence type="ECO:0000313" key="2">
    <source>
        <dbReference type="EMBL" id="VDC49887.1"/>
    </source>
</evidence>
<dbReference type="SUPFAM" id="SSF50475">
    <property type="entry name" value="FMN-binding split barrel"/>
    <property type="match status" value="1"/>
</dbReference>
<dbReference type="Gene3D" id="2.30.110.10">
    <property type="entry name" value="Electron Transport, Fmn-binding Protein, Chain A"/>
    <property type="match status" value="1"/>
</dbReference>
<gene>
    <name evidence="2" type="ORF">BREV_BREV_01536</name>
</gene>
<dbReference type="EMBL" id="UXHF01000025">
    <property type="protein sequence ID" value="VDC49887.1"/>
    <property type="molecule type" value="Genomic_DNA"/>
</dbReference>
<evidence type="ECO:0000313" key="3">
    <source>
        <dbReference type="Proteomes" id="UP000289220"/>
    </source>
</evidence>
<name>A0A7Z8Y2Z3_9CAUL</name>
<comment type="caution">
    <text evidence="2">The sequence shown here is derived from an EMBL/GenBank/DDBJ whole genome shotgun (WGS) entry which is preliminary data.</text>
</comment>
<reference evidence="2 3" key="1">
    <citation type="submission" date="2018-11" db="EMBL/GenBank/DDBJ databases">
        <authorList>
            <person name="Peiro R."/>
            <person name="Begona"/>
            <person name="Cbmso G."/>
            <person name="Lopez M."/>
            <person name="Gonzalez S."/>
            <person name="Sacristan E."/>
            <person name="Castillo E."/>
        </authorList>
    </citation>
    <scope>NUCLEOTIDE SEQUENCE [LARGE SCALE GENOMIC DNA]</scope>
    <source>
        <strain evidence="2">Brev_genome</strain>
    </source>
</reference>
<dbReference type="Pfam" id="PF01243">
    <property type="entry name" value="PNPOx_N"/>
    <property type="match status" value="1"/>
</dbReference>
<feature type="domain" description="Pyridoxamine 5'-phosphate oxidase N-terminal" evidence="1">
    <location>
        <begin position="15"/>
        <end position="137"/>
    </location>
</feature>
<dbReference type="InterPro" id="IPR011576">
    <property type="entry name" value="Pyridox_Oxase_N"/>
</dbReference>
<organism evidence="2 3">
    <name type="scientific">Brevundimonas mediterranea</name>
    <dbReference type="NCBI Taxonomy" id="74329"/>
    <lineage>
        <taxon>Bacteria</taxon>
        <taxon>Pseudomonadati</taxon>
        <taxon>Pseudomonadota</taxon>
        <taxon>Alphaproteobacteria</taxon>
        <taxon>Caulobacterales</taxon>
        <taxon>Caulobacteraceae</taxon>
        <taxon>Brevundimonas</taxon>
    </lineage>
</organism>
<dbReference type="RefSeq" id="WP_052004823.1">
    <property type="nucleotide sequence ID" value="NZ_UXHF01000025.1"/>
</dbReference>
<proteinExistence type="predicted"/>